<protein>
    <recommendedName>
        <fullName evidence="3">N-acetyltransferase domain-containing protein</fullName>
    </recommendedName>
</protein>
<accession>I4BPV7</accession>
<proteinExistence type="predicted"/>
<evidence type="ECO:0008006" key="3">
    <source>
        <dbReference type="Google" id="ProtNLM"/>
    </source>
</evidence>
<keyword evidence="2" id="KW-1185">Reference proteome</keyword>
<name>I4BPV7_MYCCN</name>
<dbReference type="SUPFAM" id="SSF55729">
    <property type="entry name" value="Acyl-CoA N-acyltransferases (Nat)"/>
    <property type="match status" value="1"/>
</dbReference>
<dbReference type="PATRIC" id="fig|710421.3.peg.4600"/>
<dbReference type="KEGG" id="mcb:Mycch_4612"/>
<sequence length="288" mass="32888">MQAKKTRRTSVDPIMDTDVAAVADFLSANHNDRVPWAQACSKPPWQVDAPNRGFMLRDGQRVVGTLLALYSERMVAGRVERFCNLGSWCVLPEYRSRSLSLLNAVLGQEGYNFTILSPDEGPQEILSFLGFRFLDTTSALVPNLPWPTLPGRIRISADPDMIENRLAGSELKLYRDHRAALATHHLVLLHGDESCHVMYRKFRYKGAPLFAIILHVSNADLFRRALVPLARHLLIHHRLVSTLVELRLVDQRPRMSFAVTNWPKMYRSANLEPRQIDYLYSELTCVPW</sequence>
<dbReference type="HOGENOM" id="CLU_978858_0_0_11"/>
<dbReference type="OrthoDB" id="5571267at2"/>
<gene>
    <name evidence="1" type="ordered locus">Mycch_4612</name>
</gene>
<organism evidence="1 2">
    <name type="scientific">Mycolicibacterium chubuense (strain NBB4)</name>
    <name type="common">Mycobacterium chubuense</name>
    <dbReference type="NCBI Taxonomy" id="710421"/>
    <lineage>
        <taxon>Bacteria</taxon>
        <taxon>Bacillati</taxon>
        <taxon>Actinomycetota</taxon>
        <taxon>Actinomycetes</taxon>
        <taxon>Mycobacteriales</taxon>
        <taxon>Mycobacteriaceae</taxon>
        <taxon>Mycolicibacterium</taxon>
    </lineage>
</organism>
<evidence type="ECO:0000313" key="1">
    <source>
        <dbReference type="EMBL" id="AFM19314.1"/>
    </source>
</evidence>
<dbReference type="InterPro" id="IPR016181">
    <property type="entry name" value="Acyl_CoA_acyltransferase"/>
</dbReference>
<dbReference type="RefSeq" id="WP_014817782.1">
    <property type="nucleotide sequence ID" value="NC_018027.1"/>
</dbReference>
<reference evidence="1 2" key="1">
    <citation type="submission" date="2012-06" db="EMBL/GenBank/DDBJ databases">
        <title>Complete sequence of chromosome of Mycobacterium chubuense NBB4.</title>
        <authorList>
            <consortium name="US DOE Joint Genome Institute"/>
            <person name="Lucas S."/>
            <person name="Han J."/>
            <person name="Lapidus A."/>
            <person name="Cheng J.-F."/>
            <person name="Goodwin L."/>
            <person name="Pitluck S."/>
            <person name="Peters L."/>
            <person name="Mikhailova N."/>
            <person name="Teshima H."/>
            <person name="Detter J.C."/>
            <person name="Han C."/>
            <person name="Tapia R."/>
            <person name="Land M."/>
            <person name="Hauser L."/>
            <person name="Kyrpides N."/>
            <person name="Ivanova N."/>
            <person name="Pagani I."/>
            <person name="Mattes T."/>
            <person name="Holmes A."/>
            <person name="Rutledge P."/>
            <person name="Paulsen I."/>
            <person name="Coleman N."/>
            <person name="Woyke T."/>
        </authorList>
    </citation>
    <scope>NUCLEOTIDE SEQUENCE [LARGE SCALE GENOMIC DNA]</scope>
    <source>
        <strain evidence="1 2">NBB4</strain>
    </source>
</reference>
<dbReference type="Proteomes" id="UP000006057">
    <property type="component" value="Chromosome"/>
</dbReference>
<dbReference type="STRING" id="710421.Mycch_4612"/>
<dbReference type="AlphaFoldDB" id="I4BPV7"/>
<dbReference type="eggNOG" id="ENOG5032SXW">
    <property type="taxonomic scope" value="Bacteria"/>
</dbReference>
<dbReference type="EMBL" id="CP003053">
    <property type="protein sequence ID" value="AFM19314.1"/>
    <property type="molecule type" value="Genomic_DNA"/>
</dbReference>
<dbReference type="Gene3D" id="3.40.630.30">
    <property type="match status" value="1"/>
</dbReference>
<evidence type="ECO:0000313" key="2">
    <source>
        <dbReference type="Proteomes" id="UP000006057"/>
    </source>
</evidence>